<organism evidence="11 12">
    <name type="scientific">Oryza sativa subsp. indica</name>
    <name type="common">Rice</name>
    <dbReference type="NCBI Taxonomy" id="39946"/>
    <lineage>
        <taxon>Eukaryota</taxon>
        <taxon>Viridiplantae</taxon>
        <taxon>Streptophyta</taxon>
        <taxon>Embryophyta</taxon>
        <taxon>Tracheophyta</taxon>
        <taxon>Spermatophyta</taxon>
        <taxon>Magnoliopsida</taxon>
        <taxon>Liliopsida</taxon>
        <taxon>Poales</taxon>
        <taxon>Poaceae</taxon>
        <taxon>BOP clade</taxon>
        <taxon>Oryzoideae</taxon>
        <taxon>Oryzeae</taxon>
        <taxon>Oryzinae</taxon>
        <taxon>Oryza</taxon>
        <taxon>Oryza sativa</taxon>
    </lineage>
</organism>
<dbReference type="Gramene" id="BGIOSGA012539-TA">
    <property type="protein sequence ID" value="BGIOSGA012539-PA"/>
    <property type="gene ID" value="BGIOSGA012539"/>
</dbReference>
<dbReference type="PANTHER" id="PTHR15710:SF23">
    <property type="entry name" value="RING-TYPE E3 UBIQUITIN TRANSFERASE"/>
    <property type="match status" value="1"/>
</dbReference>
<dbReference type="EMBL" id="CM000128">
    <property type="protein sequence ID" value="EAY89830.1"/>
    <property type="molecule type" value="Genomic_DNA"/>
</dbReference>
<reference evidence="11 12" key="1">
    <citation type="journal article" date="2005" name="PLoS Biol.">
        <title>The genomes of Oryza sativa: a history of duplications.</title>
        <authorList>
            <person name="Yu J."/>
            <person name="Wang J."/>
            <person name="Lin W."/>
            <person name="Li S."/>
            <person name="Li H."/>
            <person name="Zhou J."/>
            <person name="Ni P."/>
            <person name="Dong W."/>
            <person name="Hu S."/>
            <person name="Zeng C."/>
            <person name="Zhang J."/>
            <person name="Zhang Y."/>
            <person name="Li R."/>
            <person name="Xu Z."/>
            <person name="Li S."/>
            <person name="Li X."/>
            <person name="Zheng H."/>
            <person name="Cong L."/>
            <person name="Lin L."/>
            <person name="Yin J."/>
            <person name="Geng J."/>
            <person name="Li G."/>
            <person name="Shi J."/>
            <person name="Liu J."/>
            <person name="Lv H."/>
            <person name="Li J."/>
            <person name="Wang J."/>
            <person name="Deng Y."/>
            <person name="Ran L."/>
            <person name="Shi X."/>
            <person name="Wang X."/>
            <person name="Wu Q."/>
            <person name="Li C."/>
            <person name="Ren X."/>
            <person name="Wang J."/>
            <person name="Wang X."/>
            <person name="Li D."/>
            <person name="Liu D."/>
            <person name="Zhang X."/>
            <person name="Ji Z."/>
            <person name="Zhao W."/>
            <person name="Sun Y."/>
            <person name="Zhang Z."/>
            <person name="Bao J."/>
            <person name="Han Y."/>
            <person name="Dong L."/>
            <person name="Ji J."/>
            <person name="Chen P."/>
            <person name="Wu S."/>
            <person name="Liu J."/>
            <person name="Xiao Y."/>
            <person name="Bu D."/>
            <person name="Tan J."/>
            <person name="Yang L."/>
            <person name="Ye C."/>
            <person name="Zhang J."/>
            <person name="Xu J."/>
            <person name="Zhou Y."/>
            <person name="Yu Y."/>
            <person name="Zhang B."/>
            <person name="Zhuang S."/>
            <person name="Wei H."/>
            <person name="Liu B."/>
            <person name="Lei M."/>
            <person name="Yu H."/>
            <person name="Li Y."/>
            <person name="Xu H."/>
            <person name="Wei S."/>
            <person name="He X."/>
            <person name="Fang L."/>
            <person name="Zhang Z."/>
            <person name="Zhang Y."/>
            <person name="Huang X."/>
            <person name="Su Z."/>
            <person name="Tong W."/>
            <person name="Li J."/>
            <person name="Tong Z."/>
            <person name="Li S."/>
            <person name="Ye J."/>
            <person name="Wang L."/>
            <person name="Fang L."/>
            <person name="Lei T."/>
            <person name="Chen C."/>
            <person name="Chen H."/>
            <person name="Xu Z."/>
            <person name="Li H."/>
            <person name="Huang H."/>
            <person name="Zhang F."/>
            <person name="Xu H."/>
            <person name="Li N."/>
            <person name="Zhao C."/>
            <person name="Li S."/>
            <person name="Dong L."/>
            <person name="Huang Y."/>
            <person name="Li L."/>
            <person name="Xi Y."/>
            <person name="Qi Q."/>
            <person name="Li W."/>
            <person name="Zhang B."/>
            <person name="Hu W."/>
            <person name="Zhang Y."/>
            <person name="Tian X."/>
            <person name="Jiao Y."/>
            <person name="Liang X."/>
            <person name="Jin J."/>
            <person name="Gao L."/>
            <person name="Zheng W."/>
            <person name="Hao B."/>
            <person name="Liu S."/>
            <person name="Wang W."/>
            <person name="Yuan L."/>
            <person name="Cao M."/>
            <person name="McDermott J."/>
            <person name="Samudrala R."/>
            <person name="Wang J."/>
            <person name="Wong G.K."/>
            <person name="Yang H."/>
        </authorList>
    </citation>
    <scope>NUCLEOTIDE SEQUENCE [LARGE SCALE GENOMIC DNA]</scope>
    <source>
        <strain evidence="12">cv. 93-11</strain>
    </source>
</reference>
<protein>
    <recommendedName>
        <fullName evidence="2">RING-type E3 ubiquitin transferase</fullName>
        <ecNumber evidence="2">2.3.2.27</ecNumber>
    </recommendedName>
</protein>
<feature type="region of interest" description="Disordered" evidence="9">
    <location>
        <begin position="116"/>
        <end position="152"/>
    </location>
</feature>
<dbReference type="EC" id="2.3.2.27" evidence="2"/>
<dbReference type="Proteomes" id="UP000007015">
    <property type="component" value="Chromosome 3"/>
</dbReference>
<dbReference type="OMA" id="PWAPMLI"/>
<evidence type="ECO:0000256" key="3">
    <source>
        <dbReference type="ARBA" id="ARBA00022679"/>
    </source>
</evidence>
<dbReference type="Gene3D" id="3.30.40.10">
    <property type="entry name" value="Zinc/RING finger domain, C3HC4 (zinc finger)"/>
    <property type="match status" value="1"/>
</dbReference>
<dbReference type="GO" id="GO:0008270">
    <property type="term" value="F:zinc ion binding"/>
    <property type="evidence" value="ECO:0007669"/>
    <property type="project" value="UniProtKB-KW"/>
</dbReference>
<dbReference type="GO" id="GO:0005737">
    <property type="term" value="C:cytoplasm"/>
    <property type="evidence" value="ECO:0007669"/>
    <property type="project" value="TreeGrafter"/>
</dbReference>
<keyword evidence="3" id="KW-0808">Transferase</keyword>
<evidence type="ECO:0000256" key="2">
    <source>
        <dbReference type="ARBA" id="ARBA00012483"/>
    </source>
</evidence>
<dbReference type="FunFam" id="3.30.40.10:FF:000022">
    <property type="entry name" value="E3 ubiquitin-protein ligase RING1-like"/>
    <property type="match status" value="1"/>
</dbReference>
<gene>
    <name evidence="11" type="ORF">OsI_11376</name>
</gene>
<keyword evidence="5 8" id="KW-0863">Zinc-finger</keyword>
<feature type="compositionally biased region" description="Gly residues" evidence="9">
    <location>
        <begin position="353"/>
        <end position="367"/>
    </location>
</feature>
<dbReference type="GO" id="GO:0061630">
    <property type="term" value="F:ubiquitin protein ligase activity"/>
    <property type="evidence" value="ECO:0007669"/>
    <property type="project" value="UniProtKB-EC"/>
</dbReference>
<evidence type="ECO:0000256" key="9">
    <source>
        <dbReference type="SAM" id="MobiDB-lite"/>
    </source>
</evidence>
<dbReference type="SMART" id="SM00184">
    <property type="entry name" value="RING"/>
    <property type="match status" value="1"/>
</dbReference>
<dbReference type="Pfam" id="PF14369">
    <property type="entry name" value="Zn_ribbon_19"/>
    <property type="match status" value="1"/>
</dbReference>
<proteinExistence type="predicted"/>
<feature type="region of interest" description="Disordered" evidence="9">
    <location>
        <begin position="348"/>
        <end position="371"/>
    </location>
</feature>
<evidence type="ECO:0000256" key="6">
    <source>
        <dbReference type="ARBA" id="ARBA00022786"/>
    </source>
</evidence>
<comment type="catalytic activity">
    <reaction evidence="1">
        <text>S-ubiquitinyl-[E2 ubiquitin-conjugating enzyme]-L-cysteine + [acceptor protein]-L-lysine = [E2 ubiquitin-conjugating enzyme]-L-cysteine + N(6)-ubiquitinyl-[acceptor protein]-L-lysine.</text>
        <dbReference type="EC" id="2.3.2.27"/>
    </reaction>
</comment>
<evidence type="ECO:0000256" key="4">
    <source>
        <dbReference type="ARBA" id="ARBA00022723"/>
    </source>
</evidence>
<name>A2XG70_ORYSI</name>
<evidence type="ECO:0000256" key="1">
    <source>
        <dbReference type="ARBA" id="ARBA00000900"/>
    </source>
</evidence>
<accession>A2XG70</accession>
<evidence type="ECO:0000256" key="5">
    <source>
        <dbReference type="ARBA" id="ARBA00022771"/>
    </source>
</evidence>
<dbReference type="PROSITE" id="PS50089">
    <property type="entry name" value="ZF_RING_2"/>
    <property type="match status" value="1"/>
</dbReference>
<dbReference type="PANTHER" id="PTHR15710">
    <property type="entry name" value="E3 UBIQUITIN-PROTEIN LIGASE PRAJA"/>
    <property type="match status" value="1"/>
</dbReference>
<dbReference type="CDD" id="cd16669">
    <property type="entry name" value="RING-H2_RNF181"/>
    <property type="match status" value="1"/>
</dbReference>
<sequence length="392" mass="41922">MSPISSWIRAAREINLSKPPVLFVVFGQQTELYSLVIEQRIGGCSWFLEENHLPCQLSTSRRKKTTRQYRGSMEEEPSATCRYFCHMCSLIVRPEMGIEEVKCPHCHSGFVEEMVGGDDDDGRRSGNAAAGGRGAASEENADDEATPAPPPWAPMLIDLLGVSSRRHGLDDGSSDLAAFARRQYRNIAFLQLLSALQDDDEAGGDTPGDSGRERLVLVTPADGNDAAATSGFTLGDLFLGPGLDLLLDYLADTDPNRQGTPPARKEAVAALPTVRVHDAAGATCPVCLDEFEAGGEAREMPCKHRFHDGCILPWLEAHSSCPVCRYQLPTDDEPTAGNVVVAAEGGDELIGNARGGGGDGDGDGGSSGRRRWLSWPFGGLFSHRSSGSSSSS</sequence>
<dbReference type="InterPro" id="IPR039525">
    <property type="entry name" value="RNF126-like_zinc-ribbon"/>
</dbReference>
<evidence type="ECO:0000313" key="11">
    <source>
        <dbReference type="EMBL" id="EAY89830.1"/>
    </source>
</evidence>
<feature type="domain" description="RING-type" evidence="10">
    <location>
        <begin position="284"/>
        <end position="325"/>
    </location>
</feature>
<dbReference type="AlphaFoldDB" id="A2XG70"/>
<keyword evidence="6" id="KW-0833">Ubl conjugation pathway</keyword>
<evidence type="ECO:0000256" key="8">
    <source>
        <dbReference type="PROSITE-ProRule" id="PRU00175"/>
    </source>
</evidence>
<keyword evidence="7" id="KW-0862">Zinc</keyword>
<keyword evidence="4" id="KW-0479">Metal-binding</keyword>
<evidence type="ECO:0000256" key="7">
    <source>
        <dbReference type="ARBA" id="ARBA00022833"/>
    </source>
</evidence>
<dbReference type="InterPro" id="IPR013083">
    <property type="entry name" value="Znf_RING/FYVE/PHD"/>
</dbReference>
<dbReference type="GO" id="GO:0016567">
    <property type="term" value="P:protein ubiquitination"/>
    <property type="evidence" value="ECO:0007669"/>
    <property type="project" value="TreeGrafter"/>
</dbReference>
<dbReference type="SUPFAM" id="SSF57850">
    <property type="entry name" value="RING/U-box"/>
    <property type="match status" value="1"/>
</dbReference>
<dbReference type="HOGENOM" id="CLU_034892_4_0_1"/>
<dbReference type="InterPro" id="IPR001841">
    <property type="entry name" value="Znf_RING"/>
</dbReference>
<evidence type="ECO:0000313" key="12">
    <source>
        <dbReference type="Proteomes" id="UP000007015"/>
    </source>
</evidence>
<evidence type="ECO:0000259" key="10">
    <source>
        <dbReference type="PROSITE" id="PS50089"/>
    </source>
</evidence>
<dbReference type="Pfam" id="PF13639">
    <property type="entry name" value="zf-RING_2"/>
    <property type="match status" value="1"/>
</dbReference>
<keyword evidence="12" id="KW-1185">Reference proteome</keyword>